<comment type="caution">
    <text evidence="1">The sequence shown here is derived from an EMBL/GenBank/DDBJ whole genome shotgun (WGS) entry which is preliminary data.</text>
</comment>
<dbReference type="AlphaFoldDB" id="A0A7W8EJC1"/>
<dbReference type="EMBL" id="JACHIN010000015">
    <property type="protein sequence ID" value="MBB5082990.1"/>
    <property type="molecule type" value="Genomic_DNA"/>
</dbReference>
<evidence type="ECO:0000313" key="2">
    <source>
        <dbReference type="Proteomes" id="UP000568380"/>
    </source>
</evidence>
<organism evidence="1 2">
    <name type="scientific">Nonomuraea endophytica</name>
    <dbReference type="NCBI Taxonomy" id="714136"/>
    <lineage>
        <taxon>Bacteria</taxon>
        <taxon>Bacillati</taxon>
        <taxon>Actinomycetota</taxon>
        <taxon>Actinomycetes</taxon>
        <taxon>Streptosporangiales</taxon>
        <taxon>Streptosporangiaceae</taxon>
        <taxon>Nonomuraea</taxon>
    </lineage>
</organism>
<keyword evidence="2" id="KW-1185">Reference proteome</keyword>
<protein>
    <submittedName>
        <fullName evidence="1">Uncharacterized protein</fullName>
    </submittedName>
</protein>
<dbReference type="RefSeq" id="WP_184971671.1">
    <property type="nucleotide sequence ID" value="NZ_JACHIN010000015.1"/>
</dbReference>
<dbReference type="Proteomes" id="UP000568380">
    <property type="component" value="Unassembled WGS sequence"/>
</dbReference>
<gene>
    <name evidence="1" type="ORF">HNR40_008493</name>
</gene>
<reference evidence="1 2" key="1">
    <citation type="submission" date="2020-08" db="EMBL/GenBank/DDBJ databases">
        <title>Genomic Encyclopedia of Type Strains, Phase IV (KMG-IV): sequencing the most valuable type-strain genomes for metagenomic binning, comparative biology and taxonomic classification.</title>
        <authorList>
            <person name="Goeker M."/>
        </authorList>
    </citation>
    <scope>NUCLEOTIDE SEQUENCE [LARGE SCALE GENOMIC DNA]</scope>
    <source>
        <strain evidence="1 2">DSM 45385</strain>
    </source>
</reference>
<evidence type="ECO:0000313" key="1">
    <source>
        <dbReference type="EMBL" id="MBB5082990.1"/>
    </source>
</evidence>
<proteinExistence type="predicted"/>
<accession>A0A7W8EJC1</accession>
<sequence length="524" mass="57834">MSVVDVWTGRRACALQAALRMSNETFAAHLGVGVRTVASWHENPSLSPRPEMQQVLDISLERASQGAQRRFELLSGVVTNSEEANEAAIRLADDANIAAALEWLDQGAGWEHGVARRLVAERLSSLNAIDIHDKGLARARISQGQIARGLAHYYRDVGEYRLYQARIDGDVIETSVLTKTSWLDIRVTLSTDDYLQFTGITDEPVFDLDALGAESAVNRLAVAIQTNARLINAPLYRLHQVNVESGRIEGSLGITRFVNYALTMDLMEAELLDALVAGIDITAGQLPLRDRYLPDVRSAVNVGARLCAGGTPTVFAVARPGRRLRHDSPDYLLLIQERSGHVLNAARRLAVIPKAFHEPLVDYSSDACLLATIEREMEEELFGRDDVDSTLGEFMDADPMHPSRLSEPMRWLHERSSGGDWRVEGTGFGFNLVSGNCEFASLIVIENEDWWANFGGHIKANWESHGLRRYSTLDRAALNGLIADPAWSNEGLFALTQGLRRLSEIGGYRVNVPNIEPRMGGENG</sequence>
<name>A0A7W8EJC1_9ACTN</name>